<proteinExistence type="predicted"/>
<evidence type="ECO:0000313" key="1">
    <source>
        <dbReference type="EMBL" id="EFW17998.1"/>
    </source>
</evidence>
<protein>
    <submittedName>
        <fullName evidence="1">Predicted protein</fullName>
    </submittedName>
</protein>
<dbReference type="HOGENOM" id="CLU_2359568_0_0_1"/>
<dbReference type="VEuPathDB" id="FungiDB:CPSG_05635"/>
<sequence length="96" mass="10848">MVDLLLRRGCRATINAGNGHALWWAGAPFDGNQLHMSESATRIFSMEEDAHCLRLDQGIMVRVLTCGAPFKNTFLWPGIDTLNEDRNQNSRVNKYL</sequence>
<dbReference type="Proteomes" id="UP000002497">
    <property type="component" value="Unassembled WGS sequence"/>
</dbReference>
<accession>E9D6X6</accession>
<name>E9D6X6_COCPS</name>
<reference evidence="2" key="1">
    <citation type="journal article" date="2010" name="Genome Res.">
        <title>Population genomic sequencing of Coccidioides fungi reveals recent hybridization and transposon control.</title>
        <authorList>
            <person name="Neafsey D.E."/>
            <person name="Barker B.M."/>
            <person name="Sharpton T.J."/>
            <person name="Stajich J.E."/>
            <person name="Park D.J."/>
            <person name="Whiston E."/>
            <person name="Hung C.-Y."/>
            <person name="McMahan C."/>
            <person name="White J."/>
            <person name="Sykes S."/>
            <person name="Heiman D."/>
            <person name="Young S."/>
            <person name="Zeng Q."/>
            <person name="Abouelleil A."/>
            <person name="Aftuck L."/>
            <person name="Bessette D."/>
            <person name="Brown A."/>
            <person name="FitzGerald M."/>
            <person name="Lui A."/>
            <person name="Macdonald J.P."/>
            <person name="Priest M."/>
            <person name="Orbach M.J."/>
            <person name="Galgiani J.N."/>
            <person name="Kirkland T.N."/>
            <person name="Cole G.T."/>
            <person name="Birren B.W."/>
            <person name="Henn M.R."/>
            <person name="Taylor J.W."/>
            <person name="Rounsley S.D."/>
        </authorList>
    </citation>
    <scope>NUCLEOTIDE SEQUENCE [LARGE SCALE GENOMIC DNA]</scope>
    <source>
        <strain evidence="2">RMSCC 757 / Silveira</strain>
    </source>
</reference>
<organism evidence="2">
    <name type="scientific">Coccidioides posadasii (strain RMSCC 757 / Silveira)</name>
    <name type="common">Valley fever fungus</name>
    <dbReference type="NCBI Taxonomy" id="443226"/>
    <lineage>
        <taxon>Eukaryota</taxon>
        <taxon>Fungi</taxon>
        <taxon>Dikarya</taxon>
        <taxon>Ascomycota</taxon>
        <taxon>Pezizomycotina</taxon>
        <taxon>Eurotiomycetes</taxon>
        <taxon>Eurotiomycetidae</taxon>
        <taxon>Onygenales</taxon>
        <taxon>Onygenaceae</taxon>
        <taxon>Coccidioides</taxon>
    </lineage>
</organism>
<gene>
    <name evidence="1" type="ORF">CPSG_05635</name>
</gene>
<evidence type="ECO:0000313" key="2">
    <source>
        <dbReference type="Proteomes" id="UP000002497"/>
    </source>
</evidence>
<dbReference type="AlphaFoldDB" id="E9D6X6"/>
<dbReference type="EMBL" id="GL636493">
    <property type="protein sequence ID" value="EFW17998.1"/>
    <property type="molecule type" value="Genomic_DNA"/>
</dbReference>
<reference evidence="2" key="2">
    <citation type="submission" date="2010-03" db="EMBL/GenBank/DDBJ databases">
        <title>The genome sequence of Coccidioides posadasii strain Silveira.</title>
        <authorList>
            <consortium name="The Broad Institute Genome Sequencing Center for Infectious Disease"/>
            <person name="Neafsey D."/>
            <person name="Orbach M."/>
            <person name="Henn M.R."/>
            <person name="Cole G.T."/>
            <person name="Galgiani J."/>
            <person name="Gardner M.J."/>
            <person name="Kirkland T.N."/>
            <person name="Taylor J.W."/>
            <person name="Young S.K."/>
            <person name="Zeng Q."/>
            <person name="Koehrsen M."/>
            <person name="Alvarado L."/>
            <person name="Berlin A."/>
            <person name="Borenstein D."/>
            <person name="Chapman S.B."/>
            <person name="Chen Z."/>
            <person name="Engels R."/>
            <person name="Freedman E."/>
            <person name="Gellesch M."/>
            <person name="Goldberg J."/>
            <person name="Griggs A."/>
            <person name="Gujja S."/>
            <person name="Heilman E."/>
            <person name="Heiman D."/>
            <person name="Howarth C."/>
            <person name="Jen D."/>
            <person name="Larson L."/>
            <person name="Mehta T."/>
            <person name="Neiman D."/>
            <person name="Park D."/>
            <person name="Pearson M."/>
            <person name="Richards J."/>
            <person name="Roberts A."/>
            <person name="Saif S."/>
            <person name="Shea T."/>
            <person name="Shenoy N."/>
            <person name="Sisk P."/>
            <person name="Stolte C."/>
            <person name="Sykes S."/>
            <person name="Walk T."/>
            <person name="White J."/>
            <person name="Yandava C."/>
            <person name="Haas B."/>
            <person name="Nusbaum C."/>
            <person name="Birren B."/>
        </authorList>
    </citation>
    <scope>NUCLEOTIDE SEQUENCE [LARGE SCALE GENOMIC DNA]</scope>
    <source>
        <strain evidence="2">RMSCC 757 / Silveira</strain>
    </source>
</reference>
<keyword evidence="2" id="KW-1185">Reference proteome</keyword>